<dbReference type="EMBL" id="RCBY01000537">
    <property type="protein sequence ID" value="RQH16838.1"/>
    <property type="molecule type" value="Genomic_DNA"/>
</dbReference>
<proteinExistence type="predicted"/>
<sequence>MRGDRGTEVALEYDRAGVRKEVKFSENRIRINNVPYSGMIDDEIGYIAFNGIYPGCRARSAQGLKGIERTT</sequence>
<dbReference type="AlphaFoldDB" id="A0A3N6NP40"/>
<keyword evidence="2" id="KW-1185">Reference proteome</keyword>
<reference evidence="1 2" key="1">
    <citation type="journal article" date="2018" name="ACS Chem. Biol.">
        <title>Ketoreductase domain dysfunction expands chemodiversity: malyngamide biosynthesis in the cyanobacterium Okeania hirsuta.</title>
        <authorList>
            <person name="Moss N.A."/>
            <person name="Leao T."/>
            <person name="Rankin M."/>
            <person name="McCullough T.M."/>
            <person name="Qu P."/>
            <person name="Korobeynikov A."/>
            <person name="Smith J.L."/>
            <person name="Gerwick L."/>
            <person name="Gerwick W.H."/>
        </authorList>
    </citation>
    <scope>NUCLEOTIDE SEQUENCE [LARGE SCALE GENOMIC DNA]</scope>
    <source>
        <strain evidence="1 2">PAB10Feb10-1</strain>
    </source>
</reference>
<evidence type="ECO:0000313" key="1">
    <source>
        <dbReference type="EMBL" id="RQH16838.1"/>
    </source>
</evidence>
<evidence type="ECO:0000313" key="2">
    <source>
        <dbReference type="Proteomes" id="UP000269154"/>
    </source>
</evidence>
<name>A0A3N6NP40_9CYAN</name>
<protein>
    <submittedName>
        <fullName evidence="1">Uncharacterized protein</fullName>
    </submittedName>
</protein>
<accession>A0A3N6NP40</accession>
<organism evidence="1 2">
    <name type="scientific">Okeania hirsuta</name>
    <dbReference type="NCBI Taxonomy" id="1458930"/>
    <lineage>
        <taxon>Bacteria</taxon>
        <taxon>Bacillati</taxon>
        <taxon>Cyanobacteriota</taxon>
        <taxon>Cyanophyceae</taxon>
        <taxon>Oscillatoriophycideae</taxon>
        <taxon>Oscillatoriales</taxon>
        <taxon>Microcoleaceae</taxon>
        <taxon>Okeania</taxon>
    </lineage>
</organism>
<dbReference type="Proteomes" id="UP000269154">
    <property type="component" value="Unassembled WGS sequence"/>
</dbReference>
<comment type="caution">
    <text evidence="1">The sequence shown here is derived from an EMBL/GenBank/DDBJ whole genome shotgun (WGS) entry which is preliminary data.</text>
</comment>
<gene>
    <name evidence="1" type="ORF">D5R40_33715</name>
</gene>